<evidence type="ECO:0000313" key="4">
    <source>
        <dbReference type="Proteomes" id="UP000765509"/>
    </source>
</evidence>
<evidence type="ECO:0000256" key="2">
    <source>
        <dbReference type="SAM" id="MobiDB-lite"/>
    </source>
</evidence>
<feature type="compositionally biased region" description="Polar residues" evidence="2">
    <location>
        <begin position="304"/>
        <end position="315"/>
    </location>
</feature>
<name>A0A9Q3IKB0_9BASI</name>
<feature type="compositionally biased region" description="Polar residues" evidence="2">
    <location>
        <begin position="334"/>
        <end position="345"/>
    </location>
</feature>
<reference evidence="3" key="1">
    <citation type="submission" date="2021-03" db="EMBL/GenBank/DDBJ databases">
        <title>Draft genome sequence of rust myrtle Austropuccinia psidii MF-1, a brazilian biotype.</title>
        <authorList>
            <person name="Quecine M.C."/>
            <person name="Pachon D.M.R."/>
            <person name="Bonatelli M.L."/>
            <person name="Correr F.H."/>
            <person name="Franceschini L.M."/>
            <person name="Leite T.F."/>
            <person name="Margarido G.R.A."/>
            <person name="Almeida C.A."/>
            <person name="Ferrarezi J.A."/>
            <person name="Labate C.A."/>
        </authorList>
    </citation>
    <scope>NUCLEOTIDE SEQUENCE</scope>
    <source>
        <strain evidence="3">MF-1</strain>
    </source>
</reference>
<dbReference type="OrthoDB" id="1431520at2759"/>
<sequence>MGEYETIVTYLLRYMCIPQDNMFHEDLFDCLSADIKGAISKEMIKDNFMVRAEDGGYLIPPMKILKKYIEQELEARILVTKRFSSSRDTGRNVTENKKKVHFKEEVFPGMNEAFNKMKEITESLKEQKMETRKQAQGENEEFKKFMTQLEELKSLSKPQIGGVTSNKFNNQQFKPRNYLPPFSQRHVPYAPAQNIPKPYLKCYYCLEEGHSVDRCNYLFEDQNKKWVSRQGGGFLYPNWQRVPTDGKVAPKKLVEDFAKEQEELTKKMREDEAKEALPKPNPMNIIQLKKDDSATAIAKVENWGSWQPPTISSANEPLLNNYGLRNTKERNSRAENTNQDALRSH</sequence>
<proteinExistence type="predicted"/>
<organism evidence="3 4">
    <name type="scientific">Austropuccinia psidii MF-1</name>
    <dbReference type="NCBI Taxonomy" id="1389203"/>
    <lineage>
        <taxon>Eukaryota</taxon>
        <taxon>Fungi</taxon>
        <taxon>Dikarya</taxon>
        <taxon>Basidiomycota</taxon>
        <taxon>Pucciniomycotina</taxon>
        <taxon>Pucciniomycetes</taxon>
        <taxon>Pucciniales</taxon>
        <taxon>Sphaerophragmiaceae</taxon>
        <taxon>Austropuccinia</taxon>
    </lineage>
</organism>
<dbReference type="AlphaFoldDB" id="A0A9Q3IKB0"/>
<accession>A0A9Q3IKB0</accession>
<keyword evidence="4" id="KW-1185">Reference proteome</keyword>
<feature type="coiled-coil region" evidence="1">
    <location>
        <begin position="110"/>
        <end position="152"/>
    </location>
</feature>
<evidence type="ECO:0000256" key="1">
    <source>
        <dbReference type="SAM" id="Coils"/>
    </source>
</evidence>
<evidence type="ECO:0000313" key="3">
    <source>
        <dbReference type="EMBL" id="MBW0543957.1"/>
    </source>
</evidence>
<dbReference type="Proteomes" id="UP000765509">
    <property type="component" value="Unassembled WGS sequence"/>
</dbReference>
<protein>
    <submittedName>
        <fullName evidence="3">Uncharacterized protein</fullName>
    </submittedName>
</protein>
<feature type="region of interest" description="Disordered" evidence="2">
    <location>
        <begin position="304"/>
        <end position="345"/>
    </location>
</feature>
<dbReference type="EMBL" id="AVOT02048761">
    <property type="protein sequence ID" value="MBW0543957.1"/>
    <property type="molecule type" value="Genomic_DNA"/>
</dbReference>
<comment type="caution">
    <text evidence="3">The sequence shown here is derived from an EMBL/GenBank/DDBJ whole genome shotgun (WGS) entry which is preliminary data.</text>
</comment>
<keyword evidence="1" id="KW-0175">Coiled coil</keyword>
<gene>
    <name evidence="3" type="ORF">O181_083672</name>
</gene>